<evidence type="ECO:0000313" key="2">
    <source>
        <dbReference type="EMBL" id="QJI02188.1"/>
    </source>
</evidence>
<name>A0A6H1ZNJ6_9ZZZZ</name>
<protein>
    <submittedName>
        <fullName evidence="1">Uncharacterized protein</fullName>
    </submittedName>
</protein>
<organism evidence="1">
    <name type="scientific">viral metagenome</name>
    <dbReference type="NCBI Taxonomy" id="1070528"/>
    <lineage>
        <taxon>unclassified sequences</taxon>
        <taxon>metagenomes</taxon>
        <taxon>organismal metagenomes</taxon>
    </lineage>
</organism>
<sequence length="69" mass="8281">MACRESYIREYESVDASYYVCPACHHGRYIMGMVIHDRTEDYTYFKPYTGEDICHECGEEMEKAKRRKQ</sequence>
<proteinExistence type="predicted"/>
<dbReference type="AlphaFoldDB" id="A0A6H1ZNJ6"/>
<dbReference type="EMBL" id="MT144981">
    <property type="protein sequence ID" value="QJI02188.1"/>
    <property type="molecule type" value="Genomic_DNA"/>
</dbReference>
<accession>A0A6H1ZNJ6</accession>
<evidence type="ECO:0000313" key="1">
    <source>
        <dbReference type="EMBL" id="QJA49049.1"/>
    </source>
</evidence>
<gene>
    <name evidence="1" type="ORF">TM448A01221_0014</name>
    <name evidence="2" type="ORF">TM448B02997_0008</name>
</gene>
<reference evidence="1" key="1">
    <citation type="submission" date="2020-03" db="EMBL/GenBank/DDBJ databases">
        <title>The deep terrestrial virosphere.</title>
        <authorList>
            <person name="Holmfeldt K."/>
            <person name="Nilsson E."/>
            <person name="Simone D."/>
            <person name="Lopez-Fernandez M."/>
            <person name="Wu X."/>
            <person name="de Brujin I."/>
            <person name="Lundin D."/>
            <person name="Andersson A."/>
            <person name="Bertilsson S."/>
            <person name="Dopson M."/>
        </authorList>
    </citation>
    <scope>NUCLEOTIDE SEQUENCE</scope>
    <source>
        <strain evidence="1">TM448A01221</strain>
        <strain evidence="2">TM448B02997</strain>
    </source>
</reference>
<dbReference type="EMBL" id="MT144115">
    <property type="protein sequence ID" value="QJA49049.1"/>
    <property type="molecule type" value="Genomic_DNA"/>
</dbReference>